<sequence length="190" mass="20926">MSSVLVSTYPGVSLHGKSVELLSNGIRSNRTCSIQISNHLNVPLTGPSFYNFLGVPYFNPQPAIQPKTREACSFAKKRDAPLGVKGVMTYQVGDSPLRFAVMFSVPYNQLAERNHFGVAFLDDSSVNCGLVGSSLFSRMYNDETFYGRPDRKMCPANGSIRLWIDNGDYGICGTMNERGKAIIKLDIVPM</sequence>
<evidence type="ECO:0000313" key="7">
    <source>
        <dbReference type="Proteomes" id="UP000094527"/>
    </source>
</evidence>
<dbReference type="EMBL" id="LJIJ01000161">
    <property type="protein sequence ID" value="ODN01304.1"/>
    <property type="molecule type" value="Genomic_DNA"/>
</dbReference>
<reference evidence="6 7" key="1">
    <citation type="journal article" date="2016" name="Genome Biol. Evol.">
        <title>Gene Family Evolution Reflects Adaptation to Soil Environmental Stressors in the Genome of the Collembolan Orchesella cincta.</title>
        <authorList>
            <person name="Faddeeva-Vakhrusheva A."/>
            <person name="Derks M.F."/>
            <person name="Anvar S.Y."/>
            <person name="Agamennone V."/>
            <person name="Suring W."/>
            <person name="Smit S."/>
            <person name="van Straalen N.M."/>
            <person name="Roelofs D."/>
        </authorList>
    </citation>
    <scope>NUCLEOTIDE SEQUENCE [LARGE SCALE GENOMIC DNA]</scope>
    <source>
        <tissue evidence="6">Mixed pool</tissue>
    </source>
</reference>
<evidence type="ECO:0000256" key="3">
    <source>
        <dbReference type="ARBA" id="ARBA00022537"/>
    </source>
</evidence>
<comment type="subcellular location">
    <subcellularLocation>
        <location evidence="2">Nematocyst</location>
    </subcellularLocation>
    <subcellularLocation>
        <location evidence="1">Target cell membrane</location>
    </subcellularLocation>
</comment>
<dbReference type="AlphaFoldDB" id="A0A1D2N7R7"/>
<dbReference type="GO" id="GO:0044218">
    <property type="term" value="C:other organism cell membrane"/>
    <property type="evidence" value="ECO:0007669"/>
    <property type="project" value="UniProtKB-KW"/>
</dbReference>
<keyword evidence="5" id="KW-0166">Nematocyst</keyword>
<keyword evidence="4" id="KW-1053">Target membrane</keyword>
<keyword evidence="3" id="KW-1052">Target cell membrane</keyword>
<dbReference type="GO" id="GO:0042151">
    <property type="term" value="C:nematocyst"/>
    <property type="evidence" value="ECO:0007669"/>
    <property type="project" value="UniProtKB-SubCell"/>
</dbReference>
<evidence type="ECO:0000256" key="2">
    <source>
        <dbReference type="ARBA" id="ARBA00004532"/>
    </source>
</evidence>
<dbReference type="OrthoDB" id="6380971at2759"/>
<gene>
    <name evidence="6" type="ORF">Ocin01_05378</name>
</gene>
<dbReference type="SUPFAM" id="SSF63724">
    <property type="entry name" value="Cytolysin/lectin"/>
    <property type="match status" value="1"/>
</dbReference>
<evidence type="ECO:0000256" key="1">
    <source>
        <dbReference type="ARBA" id="ARBA00004175"/>
    </source>
</evidence>
<dbReference type="OMA" id="YERPISC"/>
<evidence type="ECO:0000313" key="6">
    <source>
        <dbReference type="EMBL" id="ODN01304.1"/>
    </source>
</evidence>
<name>A0A1D2N7R7_ORCCI</name>
<evidence type="ECO:0000256" key="4">
    <source>
        <dbReference type="ARBA" id="ARBA00023298"/>
    </source>
</evidence>
<dbReference type="Gene3D" id="2.60.270.20">
    <property type="entry name" value="Cytolysin/lectin"/>
    <property type="match status" value="1"/>
</dbReference>
<dbReference type="InterPro" id="IPR015926">
    <property type="entry name" value="Cytolysin/lectin"/>
</dbReference>
<dbReference type="PANTHER" id="PTHR40388:SF1">
    <property type="entry name" value="BRYOPORIN"/>
    <property type="match status" value="1"/>
</dbReference>
<protein>
    <submittedName>
        <fullName evidence="6">Conoporin-Cn1</fullName>
    </submittedName>
</protein>
<accession>A0A1D2N7R7</accession>
<dbReference type="Proteomes" id="UP000094527">
    <property type="component" value="Unassembled WGS sequence"/>
</dbReference>
<proteinExistence type="predicted"/>
<organism evidence="6 7">
    <name type="scientific">Orchesella cincta</name>
    <name type="common">Springtail</name>
    <name type="synonym">Podura cincta</name>
    <dbReference type="NCBI Taxonomy" id="48709"/>
    <lineage>
        <taxon>Eukaryota</taxon>
        <taxon>Metazoa</taxon>
        <taxon>Ecdysozoa</taxon>
        <taxon>Arthropoda</taxon>
        <taxon>Hexapoda</taxon>
        <taxon>Collembola</taxon>
        <taxon>Entomobryomorpha</taxon>
        <taxon>Entomobryoidea</taxon>
        <taxon>Orchesellidae</taxon>
        <taxon>Orchesellinae</taxon>
        <taxon>Orchesella</taxon>
    </lineage>
</organism>
<comment type="caution">
    <text evidence="6">The sequence shown here is derived from an EMBL/GenBank/DDBJ whole genome shotgun (WGS) entry which is preliminary data.</text>
</comment>
<keyword evidence="4" id="KW-0472">Membrane</keyword>
<dbReference type="InterPro" id="IPR050677">
    <property type="entry name" value="Actinoporin_PFT"/>
</dbReference>
<evidence type="ECO:0000256" key="5">
    <source>
        <dbReference type="ARBA" id="ARBA00023331"/>
    </source>
</evidence>
<keyword evidence="7" id="KW-1185">Reference proteome</keyword>
<dbReference type="PANTHER" id="PTHR40388">
    <property type="entry name" value="BRYOPORIN"/>
    <property type="match status" value="1"/>
</dbReference>